<dbReference type="AlphaFoldDB" id="A0A7E4VJ36"/>
<evidence type="ECO:0000313" key="2">
    <source>
        <dbReference type="WBParaSite" id="Pan_g21657.t1"/>
    </source>
</evidence>
<reference evidence="2" key="2">
    <citation type="submission" date="2020-10" db="UniProtKB">
        <authorList>
            <consortium name="WormBaseParasite"/>
        </authorList>
    </citation>
    <scope>IDENTIFICATION</scope>
</reference>
<accession>A0A7E4VJ36</accession>
<organism evidence="1 2">
    <name type="scientific">Panagrellus redivivus</name>
    <name type="common">Microworm</name>
    <dbReference type="NCBI Taxonomy" id="6233"/>
    <lineage>
        <taxon>Eukaryota</taxon>
        <taxon>Metazoa</taxon>
        <taxon>Ecdysozoa</taxon>
        <taxon>Nematoda</taxon>
        <taxon>Chromadorea</taxon>
        <taxon>Rhabditida</taxon>
        <taxon>Tylenchina</taxon>
        <taxon>Panagrolaimomorpha</taxon>
        <taxon>Panagrolaimoidea</taxon>
        <taxon>Panagrolaimidae</taxon>
        <taxon>Panagrellus</taxon>
    </lineage>
</organism>
<dbReference type="Proteomes" id="UP000492821">
    <property type="component" value="Unassembled WGS sequence"/>
</dbReference>
<dbReference type="WBParaSite" id="Pan_g21657.t1">
    <property type="protein sequence ID" value="Pan_g21657.t1"/>
    <property type="gene ID" value="Pan_g21657"/>
</dbReference>
<proteinExistence type="predicted"/>
<keyword evidence="1" id="KW-1185">Reference proteome</keyword>
<sequence length="86" mass="9165">MGLDSIPTCGTSMTPLPLHLVSFMASRLTGASLPACVLIASAADLLIMVNSMQSRINLHPGLSASPHLWILRRRTTPSTSLMSFNS</sequence>
<evidence type="ECO:0000313" key="1">
    <source>
        <dbReference type="Proteomes" id="UP000492821"/>
    </source>
</evidence>
<reference evidence="1" key="1">
    <citation type="journal article" date="2013" name="Genetics">
        <title>The draft genome and transcriptome of Panagrellus redivivus are shaped by the harsh demands of a free-living lifestyle.</title>
        <authorList>
            <person name="Srinivasan J."/>
            <person name="Dillman A.R."/>
            <person name="Macchietto M.G."/>
            <person name="Heikkinen L."/>
            <person name="Lakso M."/>
            <person name="Fracchia K.M."/>
            <person name="Antoshechkin I."/>
            <person name="Mortazavi A."/>
            <person name="Wong G."/>
            <person name="Sternberg P.W."/>
        </authorList>
    </citation>
    <scope>NUCLEOTIDE SEQUENCE [LARGE SCALE GENOMIC DNA]</scope>
    <source>
        <strain evidence="1">MT8872</strain>
    </source>
</reference>
<name>A0A7E4VJ36_PANRE</name>
<protein>
    <submittedName>
        <fullName evidence="2">Secreted protein</fullName>
    </submittedName>
</protein>